<name>A0A1G9NLD5_9BACI</name>
<gene>
    <name evidence="1" type="ORF">SAMN05216244_1052</name>
</gene>
<reference evidence="2" key="1">
    <citation type="submission" date="2016-10" db="EMBL/GenBank/DDBJ databases">
        <authorList>
            <person name="Varghese N."/>
            <person name="Submissions S."/>
        </authorList>
    </citation>
    <scope>NUCLEOTIDE SEQUENCE [LARGE SCALE GENOMIC DNA]</scope>
    <source>
        <strain evidence="2">CGMCC 1.6199</strain>
    </source>
</reference>
<dbReference type="AlphaFoldDB" id="A0A1G9NLD5"/>
<dbReference type="EMBL" id="FNHF01000001">
    <property type="protein sequence ID" value="SDL87199.1"/>
    <property type="molecule type" value="Genomic_DNA"/>
</dbReference>
<proteinExistence type="predicted"/>
<sequence>MKTSFTKWKSYESAGKYKAWKEARLPFSQEVRNAFMRDFQLVPAESEVDLCSIYHPSKKEKVNLRYCKKIKKTERVRMAQLVPPPKS</sequence>
<evidence type="ECO:0000313" key="1">
    <source>
        <dbReference type="EMBL" id="SDL87199.1"/>
    </source>
</evidence>
<keyword evidence="2" id="KW-1185">Reference proteome</keyword>
<organism evidence="1 2">
    <name type="scientific">Sediminibacillus halophilus</name>
    <dbReference type="NCBI Taxonomy" id="482461"/>
    <lineage>
        <taxon>Bacteria</taxon>
        <taxon>Bacillati</taxon>
        <taxon>Bacillota</taxon>
        <taxon>Bacilli</taxon>
        <taxon>Bacillales</taxon>
        <taxon>Bacillaceae</taxon>
        <taxon>Sediminibacillus</taxon>
    </lineage>
</organism>
<accession>A0A1G9NLD5</accession>
<dbReference type="Proteomes" id="UP000182347">
    <property type="component" value="Unassembled WGS sequence"/>
</dbReference>
<dbReference type="STRING" id="482461.SAMN05216244_1052"/>
<evidence type="ECO:0000313" key="2">
    <source>
        <dbReference type="Proteomes" id="UP000182347"/>
    </source>
</evidence>
<protein>
    <submittedName>
        <fullName evidence="1">Uncharacterized protein</fullName>
    </submittedName>
</protein>